<reference evidence="2 4" key="2">
    <citation type="submission" date="2019-10" db="EMBL/GenBank/DDBJ databases">
        <title>Genome sequencing of Lactobacillus fructivorans.</title>
        <authorList>
            <person name="Kim K."/>
        </authorList>
    </citation>
    <scope>NUCLEOTIDE SEQUENCE [LARGE SCALE GENOMIC DNA]</scope>
    <source>
        <strain evidence="2 4">LF543</strain>
    </source>
</reference>
<dbReference type="Proteomes" id="UP000327194">
    <property type="component" value="Chromosome"/>
</dbReference>
<dbReference type="Gene3D" id="3.40.50.450">
    <property type="match status" value="1"/>
</dbReference>
<evidence type="ECO:0000313" key="1">
    <source>
        <dbReference type="EMBL" id="KID42029.1"/>
    </source>
</evidence>
<organism evidence="1 3">
    <name type="scientific">Fructilactobacillus fructivorans</name>
    <dbReference type="NCBI Taxonomy" id="1614"/>
    <lineage>
        <taxon>Bacteria</taxon>
        <taxon>Bacillati</taxon>
        <taxon>Bacillota</taxon>
        <taxon>Bacilli</taxon>
        <taxon>Lactobacillales</taxon>
        <taxon>Lactobacillaceae</taxon>
        <taxon>Fructilactobacillus</taxon>
    </lineage>
</organism>
<dbReference type="Proteomes" id="UP000031397">
    <property type="component" value="Unassembled WGS sequence"/>
</dbReference>
<dbReference type="InterPro" id="IPR007710">
    <property type="entry name" value="Nucleoside_deoxyribTrfase"/>
</dbReference>
<dbReference type="STRING" id="1614.IV37_GL001367"/>
<evidence type="ECO:0000313" key="3">
    <source>
        <dbReference type="Proteomes" id="UP000031397"/>
    </source>
</evidence>
<dbReference type="GO" id="GO:0050144">
    <property type="term" value="F:nucleoside deoxyribosyltransferase activity"/>
    <property type="evidence" value="ECO:0007669"/>
    <property type="project" value="UniProtKB-EC"/>
</dbReference>
<evidence type="ECO:0000313" key="2">
    <source>
        <dbReference type="EMBL" id="QFX92362.1"/>
    </source>
</evidence>
<dbReference type="SUPFAM" id="SSF52309">
    <property type="entry name" value="N-(deoxy)ribosyltransferase-like"/>
    <property type="match status" value="1"/>
</dbReference>
<dbReference type="KEGG" id="lfv:LF543_01685"/>
<dbReference type="GO" id="GO:0070694">
    <property type="term" value="F:5-hydroxymethyl-dUMP N-hydrolase activity"/>
    <property type="evidence" value="ECO:0007669"/>
    <property type="project" value="TreeGrafter"/>
</dbReference>
<dbReference type="EMBL" id="CP045562">
    <property type="protein sequence ID" value="QFX92362.1"/>
    <property type="molecule type" value="Genomic_DNA"/>
</dbReference>
<sequence>MAQIYLASPFFSDEQIQRIEVVEKALEANPTVTDFYSPRKHQDAENEQFTLPWANEIYHRDMENLAAAKVVVAVVDFVGDNVDSGTAYEIGAGVQMGKPVVVFQQKDEPLNLMISESLHAYLRNGEQLQAYDFSKMPESHYTGSIF</sequence>
<dbReference type="OrthoDB" id="397706at2"/>
<dbReference type="Pfam" id="PF05014">
    <property type="entry name" value="Nuc_deoxyrib_tr"/>
    <property type="match status" value="1"/>
</dbReference>
<keyword evidence="1" id="KW-0808">Transferase</keyword>
<dbReference type="RefSeq" id="WP_010022667.1">
    <property type="nucleotide sequence ID" value="NZ_AZDS01000005.1"/>
</dbReference>
<dbReference type="PATRIC" id="fig|1614.10.peg.1163"/>
<dbReference type="EC" id="2.4.2.6" evidence="1"/>
<gene>
    <name evidence="2" type="ORF">LF543_01685</name>
    <name evidence="1" type="ORF">LfDm3_0697</name>
</gene>
<dbReference type="GeneID" id="74913365"/>
<name>A0A0C1M6U9_9LACO</name>
<reference evidence="1 3" key="1">
    <citation type="submission" date="2014-06" db="EMBL/GenBank/DDBJ databases">
        <title>Functional and comparative genomic analyses of the Drosophila gut microbiota identify candidate symbiosis factors.</title>
        <authorList>
            <person name="Newell P.D."/>
            <person name="Chaston J.M."/>
            <person name="Douglas A.E."/>
        </authorList>
    </citation>
    <scope>NUCLEOTIDE SEQUENCE [LARGE SCALE GENOMIC DNA]</scope>
    <source>
        <strain evidence="1 3">DmCS_002</strain>
    </source>
</reference>
<proteinExistence type="predicted"/>
<keyword evidence="1" id="KW-0328">Glycosyltransferase</keyword>
<dbReference type="InterPro" id="IPR051239">
    <property type="entry name" value="2'-dNMP_N-hydrolase"/>
</dbReference>
<keyword evidence="3" id="KW-1185">Reference proteome</keyword>
<dbReference type="GO" id="GO:0009159">
    <property type="term" value="P:deoxyribonucleoside monophosphate catabolic process"/>
    <property type="evidence" value="ECO:0007669"/>
    <property type="project" value="TreeGrafter"/>
</dbReference>
<dbReference type="AlphaFoldDB" id="A0A0C1M6U9"/>
<accession>A0A0C1M6U9</accession>
<protein>
    <submittedName>
        <fullName evidence="2">Nucleoside 2-deoxyribosyltransferase</fullName>
    </submittedName>
    <submittedName>
        <fullName evidence="1">Purine trans deoxyribosylase (Nucleoside deoxyribosyltransferase-I)</fullName>
        <ecNumber evidence="1">2.4.2.6</ecNumber>
    </submittedName>
</protein>
<dbReference type="PANTHER" id="PTHR15364">
    <property type="entry name" value="2'-DEOXYNUCLEOSIDE 5'-PHOSPHATE N-HYDROLASE 1"/>
    <property type="match status" value="1"/>
</dbReference>
<evidence type="ECO:0000313" key="4">
    <source>
        <dbReference type="Proteomes" id="UP000327194"/>
    </source>
</evidence>
<dbReference type="EMBL" id="JOJZ01000013">
    <property type="protein sequence ID" value="KID42029.1"/>
    <property type="molecule type" value="Genomic_DNA"/>
</dbReference>
<dbReference type="PANTHER" id="PTHR15364:SF0">
    <property type="entry name" value="2'-DEOXYNUCLEOSIDE 5'-PHOSPHATE N-HYDROLASE 1"/>
    <property type="match status" value="1"/>
</dbReference>